<keyword evidence="3" id="KW-1003">Cell membrane</keyword>
<dbReference type="GO" id="GO:0016887">
    <property type="term" value="F:ATP hydrolysis activity"/>
    <property type="evidence" value="ECO:0007669"/>
    <property type="project" value="InterPro"/>
</dbReference>
<dbReference type="GO" id="GO:0005524">
    <property type="term" value="F:ATP binding"/>
    <property type="evidence" value="ECO:0007669"/>
    <property type="project" value="UniProtKB-KW"/>
</dbReference>
<evidence type="ECO:0000256" key="11">
    <source>
        <dbReference type="SAM" id="Phobius"/>
    </source>
</evidence>
<dbReference type="PROSITE" id="PS50893">
    <property type="entry name" value="ABC_TRANSPORTER_2"/>
    <property type="match status" value="1"/>
</dbReference>
<dbReference type="SUPFAM" id="SSF52540">
    <property type="entry name" value="P-loop containing nucleoside triphosphate hydrolases"/>
    <property type="match status" value="1"/>
</dbReference>
<dbReference type="InterPro" id="IPR003593">
    <property type="entry name" value="AAA+_ATPase"/>
</dbReference>
<evidence type="ECO:0000259" key="12">
    <source>
        <dbReference type="PROSITE" id="PS50893"/>
    </source>
</evidence>
<organism evidence="13 14">
    <name type="scientific">Eubacterium uniforme</name>
    <dbReference type="NCBI Taxonomy" id="39495"/>
    <lineage>
        <taxon>Bacteria</taxon>
        <taxon>Bacillati</taxon>
        <taxon>Bacillota</taxon>
        <taxon>Clostridia</taxon>
        <taxon>Eubacteriales</taxon>
        <taxon>Eubacteriaceae</taxon>
        <taxon>Eubacterium</taxon>
    </lineage>
</organism>
<gene>
    <name evidence="13" type="ORF">SAMN02745111_01851</name>
</gene>
<keyword evidence="4 11" id="KW-0812">Transmembrane</keyword>
<feature type="compositionally biased region" description="Polar residues" evidence="10">
    <location>
        <begin position="681"/>
        <end position="692"/>
    </location>
</feature>
<comment type="subcellular location">
    <subcellularLocation>
        <location evidence="1">Cell inner membrane</location>
        <topology evidence="1">Multi-pass membrane protein</topology>
    </subcellularLocation>
</comment>
<evidence type="ECO:0000313" key="13">
    <source>
        <dbReference type="EMBL" id="SKA69445.1"/>
    </source>
</evidence>
<dbReference type="STRING" id="39495.SAMN02745111_01851"/>
<dbReference type="InterPro" id="IPR003439">
    <property type="entry name" value="ABC_transporter-like_ATP-bd"/>
</dbReference>
<comment type="similarity">
    <text evidence="9">Belongs to the ABC transporter superfamily. Macrolide exporter (TC 3.A.1.122) family.</text>
</comment>
<evidence type="ECO:0000256" key="9">
    <source>
        <dbReference type="ARBA" id="ARBA00038388"/>
    </source>
</evidence>
<evidence type="ECO:0000313" key="14">
    <source>
        <dbReference type="Proteomes" id="UP000190814"/>
    </source>
</evidence>
<evidence type="ECO:0000256" key="3">
    <source>
        <dbReference type="ARBA" id="ARBA00022475"/>
    </source>
</evidence>
<feature type="transmembrane region" description="Helical" evidence="11">
    <location>
        <begin position="883"/>
        <end position="905"/>
    </location>
</feature>
<reference evidence="13 14" key="1">
    <citation type="submission" date="2017-02" db="EMBL/GenBank/DDBJ databases">
        <authorList>
            <person name="Peterson S.W."/>
        </authorList>
    </citation>
    <scope>NUCLEOTIDE SEQUENCE [LARGE SCALE GENOMIC DNA]</scope>
    <source>
        <strain evidence="13 14">ATCC 35992</strain>
    </source>
</reference>
<dbReference type="SMART" id="SM00382">
    <property type="entry name" value="AAA"/>
    <property type="match status" value="1"/>
</dbReference>
<feature type="transmembrane region" description="Helical" evidence="11">
    <location>
        <begin position="264"/>
        <end position="283"/>
    </location>
</feature>
<dbReference type="Pfam" id="PF00005">
    <property type="entry name" value="ABC_tran"/>
    <property type="match status" value="1"/>
</dbReference>
<dbReference type="GO" id="GO:0022857">
    <property type="term" value="F:transmembrane transporter activity"/>
    <property type="evidence" value="ECO:0007669"/>
    <property type="project" value="UniProtKB-ARBA"/>
</dbReference>
<keyword evidence="2" id="KW-0813">Transport</keyword>
<evidence type="ECO:0000256" key="5">
    <source>
        <dbReference type="ARBA" id="ARBA00022741"/>
    </source>
</evidence>
<dbReference type="GO" id="GO:0098796">
    <property type="term" value="C:membrane protein complex"/>
    <property type="evidence" value="ECO:0007669"/>
    <property type="project" value="UniProtKB-ARBA"/>
</dbReference>
<dbReference type="EMBL" id="FUXZ01000011">
    <property type="protein sequence ID" value="SKA69445.1"/>
    <property type="molecule type" value="Genomic_DNA"/>
</dbReference>
<dbReference type="Gene3D" id="3.40.50.300">
    <property type="entry name" value="P-loop containing nucleotide triphosphate hydrolases"/>
    <property type="match status" value="1"/>
</dbReference>
<name>A0A1T4VX90_9FIRM</name>
<dbReference type="PANTHER" id="PTHR42798">
    <property type="entry name" value="LIPOPROTEIN-RELEASING SYSTEM ATP-BINDING PROTEIN LOLD"/>
    <property type="match status" value="1"/>
</dbReference>
<dbReference type="FunFam" id="3.40.50.300:FF:000032">
    <property type="entry name" value="Export ABC transporter ATP-binding protein"/>
    <property type="match status" value="1"/>
</dbReference>
<evidence type="ECO:0000256" key="4">
    <source>
        <dbReference type="ARBA" id="ARBA00022692"/>
    </source>
</evidence>
<dbReference type="OrthoDB" id="2079174at2"/>
<dbReference type="PROSITE" id="PS00211">
    <property type="entry name" value="ABC_TRANSPORTER_1"/>
    <property type="match status" value="1"/>
</dbReference>
<dbReference type="InterPro" id="IPR017911">
    <property type="entry name" value="MacB-like_ATP-bd"/>
</dbReference>
<dbReference type="Proteomes" id="UP000190814">
    <property type="component" value="Unassembled WGS sequence"/>
</dbReference>
<keyword evidence="14" id="KW-1185">Reference proteome</keyword>
<dbReference type="InterPro" id="IPR027417">
    <property type="entry name" value="P-loop_NTPase"/>
</dbReference>
<dbReference type="InterPro" id="IPR003838">
    <property type="entry name" value="ABC3_permease_C"/>
</dbReference>
<proteinExistence type="inferred from homology"/>
<evidence type="ECO:0000256" key="8">
    <source>
        <dbReference type="ARBA" id="ARBA00023136"/>
    </source>
</evidence>
<dbReference type="AlphaFoldDB" id="A0A1T4VX90"/>
<evidence type="ECO:0000256" key="1">
    <source>
        <dbReference type="ARBA" id="ARBA00004429"/>
    </source>
</evidence>
<evidence type="ECO:0000256" key="10">
    <source>
        <dbReference type="SAM" id="MobiDB-lite"/>
    </source>
</evidence>
<dbReference type="InterPro" id="IPR017871">
    <property type="entry name" value="ABC_transporter-like_CS"/>
</dbReference>
<sequence>MLQVKNICKKYVTGELTQVALDNVSVNFRDNEFVAILGPSGSGKTTLLNVVGGLDRYDSGDLVINGISTKKYKDKDWDAYRNHTIGFVFQSYNLIPHQSVLANVELALTISGVSGKERKQRAKDALEKVGLKEHIHKRPNQLSGGQMQRVAIARALVNDPDILLADEPTGALDSETSIQVMNLLNEVAKDRLVIMVTHNPELAEEYATRIVKLKDGKITGDTNPFEVKDAKEAEHKKMSRTKMTRRTALGLSFNNLRTKKGRTILTSFAGSIGIIGIALILSLSNGVNTYINDIQRDTMTSYPISISETAFDLTSMIKENSDDAERDAVKHKSDAVYGNPTEFNHLSSVSSSISQNNLTAFKKYIDDKKSEINKYIGDNGVVYSYDTRFDVFSYDKDGNLVNADGSTINEEGSMGNALTGKSGMSVSFGGMDEDAPGENYFGMMLPGKKGKLYSKVIEDNYKVVSGNLPQSAEDVVVVINDNNEIALSVLYRLGILPSSEYKELTKKLDAGEKLELKSQKIEYDQIIGREFYIVPFCDYYQKNDKGTYDNIRKDVDQIKKVLDKAIKVKVSGVIKEKDSDDNQVLSKPIAYTQALTNKIIEYTDASEVVKEQRASEGVNILNGMTFEPDDNKIKIEDAKKYINNLGITEKSDLLTRYMTSLGVDLSQYQNMGGDAKDAKQGKTSANAAQTPEATDMKLPEGVDASKLPEGVDASQMPQGMDKMDVTDEKDMAKAMDKYIKQAEDEFFLWVYDNNISSGSFDKNLKKLGVISLDAPSQIDIYVDSFEDKDGVSKAIEHYNDKAKEDDKIVYTDFIGLLLSSITTIINVISYVLIAFVAVSLVVSSIMIGIITYISVLERTKEIGILRAIGASKKNISQVFNAETFIIGLGSGLIGIGITLLLLIPINKIIHAVADNTRVNAILPVSGAIILIILSVILTLLGGFIPAKKAAKKDPVTALRTE</sequence>
<keyword evidence="8 11" id="KW-0472">Membrane</keyword>
<evidence type="ECO:0000256" key="6">
    <source>
        <dbReference type="ARBA" id="ARBA00022840"/>
    </source>
</evidence>
<dbReference type="Pfam" id="PF02687">
    <property type="entry name" value="FtsX"/>
    <property type="match status" value="1"/>
</dbReference>
<keyword evidence="7 11" id="KW-1133">Transmembrane helix</keyword>
<dbReference type="GO" id="GO:0005886">
    <property type="term" value="C:plasma membrane"/>
    <property type="evidence" value="ECO:0007669"/>
    <property type="project" value="UniProtKB-SubCell"/>
</dbReference>
<dbReference type="CDD" id="cd03255">
    <property type="entry name" value="ABC_MJ0796_LolCDE_FtsE"/>
    <property type="match status" value="1"/>
</dbReference>
<feature type="domain" description="ABC transporter" evidence="12">
    <location>
        <begin position="2"/>
        <end position="240"/>
    </location>
</feature>
<keyword evidence="5" id="KW-0547">Nucleotide-binding</keyword>
<dbReference type="PANTHER" id="PTHR42798:SF6">
    <property type="entry name" value="CELL DIVISION ATP-BINDING PROTEIN FTSE"/>
    <property type="match status" value="1"/>
</dbReference>
<accession>A0A1T4VX90</accession>
<feature type="transmembrane region" description="Helical" evidence="11">
    <location>
        <begin position="920"/>
        <end position="944"/>
    </location>
</feature>
<evidence type="ECO:0000256" key="2">
    <source>
        <dbReference type="ARBA" id="ARBA00022448"/>
    </source>
</evidence>
<protein>
    <submittedName>
        <fullName evidence="13">Putative ABC transport system permease protein</fullName>
    </submittedName>
</protein>
<feature type="transmembrane region" description="Helical" evidence="11">
    <location>
        <begin position="827"/>
        <end position="856"/>
    </location>
</feature>
<keyword evidence="6" id="KW-0067">ATP-binding</keyword>
<feature type="region of interest" description="Disordered" evidence="10">
    <location>
        <begin position="672"/>
        <end position="721"/>
    </location>
</feature>
<evidence type="ECO:0000256" key="7">
    <source>
        <dbReference type="ARBA" id="ARBA00022989"/>
    </source>
</evidence>
<dbReference type="RefSeq" id="WP_078766699.1">
    <property type="nucleotide sequence ID" value="NZ_FUXZ01000011.1"/>
</dbReference>